<keyword evidence="1" id="KW-0732">Signal</keyword>
<dbReference type="CDD" id="cd13121">
    <property type="entry name" value="BF2867_like_C"/>
    <property type="match status" value="1"/>
</dbReference>
<dbReference type="Pfam" id="PF13149">
    <property type="entry name" value="Mfa_like_1"/>
    <property type="match status" value="1"/>
</dbReference>
<gene>
    <name evidence="2" type="ORF">Cop2CBH44_00870</name>
</gene>
<dbReference type="InterPro" id="IPR025049">
    <property type="entry name" value="Mfa-like_1"/>
</dbReference>
<evidence type="ECO:0000313" key="3">
    <source>
        <dbReference type="Proteomes" id="UP000594042"/>
    </source>
</evidence>
<evidence type="ECO:0008006" key="4">
    <source>
        <dbReference type="Google" id="ProtNLM"/>
    </source>
</evidence>
<dbReference type="Gene3D" id="2.60.40.2620">
    <property type="entry name" value="Fimbrillin-like"/>
    <property type="match status" value="1"/>
</dbReference>
<dbReference type="CDD" id="cd13120">
    <property type="entry name" value="BF2867_like_N"/>
    <property type="match status" value="1"/>
</dbReference>
<dbReference type="KEGG" id="copr:Cop2CBH44_00870"/>
<dbReference type="EMBL" id="AP023322">
    <property type="protein sequence ID" value="BCI61734.1"/>
    <property type="molecule type" value="Genomic_DNA"/>
</dbReference>
<protein>
    <recommendedName>
        <fullName evidence="4">Fimbrillin family protein</fullName>
    </recommendedName>
</protein>
<name>A0A7G1HTI7_9BACT</name>
<evidence type="ECO:0000256" key="1">
    <source>
        <dbReference type="SAM" id="SignalP"/>
    </source>
</evidence>
<dbReference type="Gene3D" id="2.60.40.2630">
    <property type="match status" value="1"/>
</dbReference>
<dbReference type="Proteomes" id="UP000594042">
    <property type="component" value="Chromosome"/>
</dbReference>
<accession>A0A7G1HTI7</accession>
<reference evidence="3" key="1">
    <citation type="submission" date="2020-07" db="EMBL/GenBank/DDBJ databases">
        <title>Complete genome sequencing of Coprobacter sp. strain 2CBH44.</title>
        <authorList>
            <person name="Sakamoto M."/>
            <person name="Murakami T."/>
            <person name="Mori H."/>
        </authorList>
    </citation>
    <scope>NUCLEOTIDE SEQUENCE [LARGE SCALE GENOMIC DNA]</scope>
    <source>
        <strain evidence="3">2CBH44</strain>
    </source>
</reference>
<sequence length="344" mass="37445">MKMVGGKVKFIRFCRLAVIVLWLPACTETSVDIINGDVTGDARIGFGTPGMTRAAGVVNDFTAGSAFSVWGWYVPADADSEVFRAATVSTPDGSTWGYEGTRYWKAGRTYSFYALYPTSGELTSDGAVVSAGYEADGTLSLEGFDATVGYDLMAASARDMSGDTPEIVPLGFKHLLARVEFVGKRSVATEGLEGFVPRIHSIRLYGMYKSGNFSAKVTDVMDNAEILAGWSFPDGSLRTTSEHPFASYDKVQEVTTDGVSTVDVLLFPQNIDREYCLEVTYSSDEAGHDVRRSEVYLASLPLAVWEAGKHYRYTFTISDNDRILFDTPTVNAWTEAVGGIIIVD</sequence>
<proteinExistence type="predicted"/>
<evidence type="ECO:0000313" key="2">
    <source>
        <dbReference type="EMBL" id="BCI61734.1"/>
    </source>
</evidence>
<dbReference type="AlphaFoldDB" id="A0A7G1HTI7"/>
<feature type="signal peptide" evidence="1">
    <location>
        <begin position="1"/>
        <end position="27"/>
    </location>
</feature>
<organism evidence="2 3">
    <name type="scientific">Coprobacter secundus subsp. similis</name>
    <dbReference type="NCBI Taxonomy" id="2751153"/>
    <lineage>
        <taxon>Bacteria</taxon>
        <taxon>Pseudomonadati</taxon>
        <taxon>Bacteroidota</taxon>
        <taxon>Bacteroidia</taxon>
        <taxon>Bacteroidales</taxon>
        <taxon>Barnesiellaceae</taxon>
        <taxon>Coprobacter</taxon>
    </lineage>
</organism>
<dbReference type="InterPro" id="IPR042278">
    <property type="entry name" value="Mfa-like_1_N"/>
</dbReference>
<keyword evidence="3" id="KW-1185">Reference proteome</keyword>
<feature type="chain" id="PRO_5028949027" description="Fimbrillin family protein" evidence="1">
    <location>
        <begin position="28"/>
        <end position="344"/>
    </location>
</feature>